<evidence type="ECO:0000313" key="13">
    <source>
        <dbReference type="EMBL" id="GGC63992.1"/>
    </source>
</evidence>
<feature type="region of interest" description="Disordered" evidence="12">
    <location>
        <begin position="566"/>
        <end position="598"/>
    </location>
</feature>
<evidence type="ECO:0000256" key="4">
    <source>
        <dbReference type="ARBA" id="ARBA00022723"/>
    </source>
</evidence>
<evidence type="ECO:0000256" key="10">
    <source>
        <dbReference type="ARBA" id="ARBA00093448"/>
    </source>
</evidence>
<sequence length="608" mass="63016">MHLSTLFRAPTSFGRRLRFCLGFGAGVAALLGGVTETQNAVANGDTRTLTIYHTHTKEAATVTFKRYGSYDRQALKQLYWLLRDWRRDEPTNMDPKLFDLVWEVYRETGSREAIHVVSAYRSPTTNAMLRRRSRAVAEHSQHMLGKAMDFYLPDVRVDRVRAIGVRLQRGGVGYYPTAYNPFIHLDVASVRAWPRMTHDQLAQLFPDGKTVHVPSDGRPLAGYEQARAEVLARGGTVAGYTAFADSGESAAPRKSFWAMLFGGADESEDVAESRVAPAPQPTRVRSARAVEKTAQQVAYAPANATGGDAGLLGFVSANPQQAPAPAEAAGPSPRSLAALQRTETRRTAEAGQIVAEASQDQQAAAAPAPASATPALAPLPVARPAAQEPEPASPALAPLPVARPAQEPAAQPEQAAEPVAVASMPLPPPRPTDLGSSGAAAFAMAPLPPVRPTDAGNAHSRPDDGSAAALAALAAGAAASDAKPGSALAYASPSAPLPPGGPVARPPVSVRPLAAAAPPLPTRLAAAYSSATFASDTVRAGEPTAKQANGLTAAALIAASRPNGSAVEAPARSAPITFSGPRTPATQPPTSIPAILGGDGAAAAFNGR</sequence>
<dbReference type="CDD" id="cd14844">
    <property type="entry name" value="Zn-DD-carboxypeptidase_like"/>
    <property type="match status" value="1"/>
</dbReference>
<dbReference type="PANTHER" id="PTHR37425:SF1">
    <property type="entry name" value="OUTER MEMBRANE PROTEIN"/>
    <property type="match status" value="1"/>
</dbReference>
<dbReference type="Proteomes" id="UP000637002">
    <property type="component" value="Unassembled WGS sequence"/>
</dbReference>
<evidence type="ECO:0000256" key="2">
    <source>
        <dbReference type="ARBA" id="ARBA00004776"/>
    </source>
</evidence>
<evidence type="ECO:0000256" key="8">
    <source>
        <dbReference type="ARBA" id="ARBA00023049"/>
    </source>
</evidence>
<gene>
    <name evidence="13" type="ORF">GCM10010994_23260</name>
</gene>
<comment type="pathway">
    <text evidence="2">Cell wall biogenesis; cell wall polysaccharide biosynthesis.</text>
</comment>
<evidence type="ECO:0000256" key="11">
    <source>
        <dbReference type="ARBA" id="ARBA00093666"/>
    </source>
</evidence>
<keyword evidence="9" id="KW-0961">Cell wall biogenesis/degradation</keyword>
<keyword evidence="3" id="KW-0645">Protease</keyword>
<evidence type="ECO:0000256" key="5">
    <source>
        <dbReference type="ARBA" id="ARBA00022729"/>
    </source>
</evidence>
<evidence type="ECO:0000256" key="7">
    <source>
        <dbReference type="ARBA" id="ARBA00022833"/>
    </source>
</evidence>
<reference evidence="13" key="2">
    <citation type="submission" date="2020-09" db="EMBL/GenBank/DDBJ databases">
        <authorList>
            <person name="Sun Q."/>
            <person name="Zhou Y."/>
        </authorList>
    </citation>
    <scope>NUCLEOTIDE SEQUENCE</scope>
    <source>
        <strain evidence="13">CGMCC 1.12919</strain>
    </source>
</reference>
<dbReference type="Gene3D" id="3.30.1380.10">
    <property type="match status" value="1"/>
</dbReference>
<evidence type="ECO:0000313" key="14">
    <source>
        <dbReference type="Proteomes" id="UP000637002"/>
    </source>
</evidence>
<keyword evidence="7" id="KW-0862">Zinc</keyword>
<evidence type="ECO:0000256" key="1">
    <source>
        <dbReference type="ARBA" id="ARBA00001947"/>
    </source>
</evidence>
<dbReference type="InterPro" id="IPR009045">
    <property type="entry name" value="Zn_M74/Hedgehog-like"/>
</dbReference>
<dbReference type="PANTHER" id="PTHR37425">
    <property type="match status" value="1"/>
</dbReference>
<dbReference type="SUPFAM" id="SSF55166">
    <property type="entry name" value="Hedgehog/DD-peptidase"/>
    <property type="match status" value="1"/>
</dbReference>
<evidence type="ECO:0000256" key="6">
    <source>
        <dbReference type="ARBA" id="ARBA00022801"/>
    </source>
</evidence>
<comment type="caution">
    <text evidence="13">The sequence shown here is derived from an EMBL/GenBank/DDBJ whole genome shotgun (WGS) entry which is preliminary data.</text>
</comment>
<evidence type="ECO:0000256" key="9">
    <source>
        <dbReference type="ARBA" id="ARBA00023316"/>
    </source>
</evidence>
<organism evidence="13 14">
    <name type="scientific">Chelatococcus reniformis</name>
    <dbReference type="NCBI Taxonomy" id="1494448"/>
    <lineage>
        <taxon>Bacteria</taxon>
        <taxon>Pseudomonadati</taxon>
        <taxon>Pseudomonadota</taxon>
        <taxon>Alphaproteobacteria</taxon>
        <taxon>Hyphomicrobiales</taxon>
        <taxon>Chelatococcaceae</taxon>
        <taxon>Chelatococcus</taxon>
    </lineage>
</organism>
<dbReference type="GO" id="GO:0008237">
    <property type="term" value="F:metallopeptidase activity"/>
    <property type="evidence" value="ECO:0007669"/>
    <property type="project" value="UniProtKB-KW"/>
</dbReference>
<keyword evidence="4" id="KW-0479">Metal-binding</keyword>
<keyword evidence="8" id="KW-0482">Metalloprotease</keyword>
<dbReference type="GO" id="GO:0046872">
    <property type="term" value="F:metal ion binding"/>
    <property type="evidence" value="ECO:0007669"/>
    <property type="project" value="UniProtKB-KW"/>
</dbReference>
<dbReference type="Pfam" id="PF05951">
    <property type="entry name" value="Peptidase_M15_2"/>
    <property type="match status" value="1"/>
</dbReference>
<keyword evidence="14" id="KW-1185">Reference proteome</keyword>
<protein>
    <recommendedName>
        <fullName evidence="11">Murein endopeptidase K</fullName>
    </recommendedName>
</protein>
<reference evidence="13" key="1">
    <citation type="journal article" date="2014" name="Int. J. Syst. Evol. Microbiol.">
        <title>Complete genome sequence of Corynebacterium casei LMG S-19264T (=DSM 44701T), isolated from a smear-ripened cheese.</title>
        <authorList>
            <consortium name="US DOE Joint Genome Institute (JGI-PGF)"/>
            <person name="Walter F."/>
            <person name="Albersmeier A."/>
            <person name="Kalinowski J."/>
            <person name="Ruckert C."/>
        </authorList>
    </citation>
    <scope>NUCLEOTIDE SEQUENCE</scope>
    <source>
        <strain evidence="13">CGMCC 1.12919</strain>
    </source>
</reference>
<evidence type="ECO:0000256" key="3">
    <source>
        <dbReference type="ARBA" id="ARBA00022670"/>
    </source>
</evidence>
<proteinExistence type="inferred from homology"/>
<comment type="cofactor">
    <cofactor evidence="1">
        <name>Zn(2+)</name>
        <dbReference type="ChEBI" id="CHEBI:29105"/>
    </cofactor>
</comment>
<dbReference type="GO" id="GO:0071555">
    <property type="term" value="P:cell wall organization"/>
    <property type="evidence" value="ECO:0007669"/>
    <property type="project" value="UniProtKB-KW"/>
</dbReference>
<dbReference type="EMBL" id="BMGG01000004">
    <property type="protein sequence ID" value="GGC63992.1"/>
    <property type="molecule type" value="Genomic_DNA"/>
</dbReference>
<comment type="similarity">
    <text evidence="10">Belongs to the peptidase M15 family.</text>
</comment>
<accession>A0A916XDM8</accession>
<keyword evidence="6" id="KW-0378">Hydrolase</keyword>
<name>A0A916XDM8_9HYPH</name>
<dbReference type="GO" id="GO:0006508">
    <property type="term" value="P:proteolysis"/>
    <property type="evidence" value="ECO:0007669"/>
    <property type="project" value="UniProtKB-KW"/>
</dbReference>
<dbReference type="InterPro" id="IPR010275">
    <property type="entry name" value="MepK"/>
</dbReference>
<evidence type="ECO:0000256" key="12">
    <source>
        <dbReference type="SAM" id="MobiDB-lite"/>
    </source>
</evidence>
<keyword evidence="5" id="KW-0732">Signal</keyword>
<dbReference type="AlphaFoldDB" id="A0A916XDM8"/>